<dbReference type="AlphaFoldDB" id="A0A0F6W1I2"/>
<keyword evidence="2" id="KW-1185">Reference proteome</keyword>
<proteinExistence type="predicted"/>
<protein>
    <submittedName>
        <fullName evidence="1">Uncharacterized protein</fullName>
    </submittedName>
</protein>
<organism evidence="1 2">
    <name type="scientific">Sandaracinus amylolyticus</name>
    <dbReference type="NCBI Taxonomy" id="927083"/>
    <lineage>
        <taxon>Bacteria</taxon>
        <taxon>Pseudomonadati</taxon>
        <taxon>Myxococcota</taxon>
        <taxon>Polyangia</taxon>
        <taxon>Polyangiales</taxon>
        <taxon>Sandaracinaceae</taxon>
        <taxon>Sandaracinus</taxon>
    </lineage>
</organism>
<reference evidence="1 2" key="1">
    <citation type="submission" date="2015-03" db="EMBL/GenBank/DDBJ databases">
        <title>Genome assembly of Sandaracinus amylolyticus DSM 53668.</title>
        <authorList>
            <person name="Sharma G."/>
            <person name="Subramanian S."/>
        </authorList>
    </citation>
    <scope>NUCLEOTIDE SEQUENCE [LARGE SCALE GENOMIC DNA]</scope>
    <source>
        <strain evidence="1 2">DSM 53668</strain>
    </source>
</reference>
<accession>A0A0F6W1I2</accession>
<sequence>MELSFLENHEGERPRVGPALVRRLVDETSGLERVLARREEALGAALERDLFPDGAPSRVLPVDVRVALAGKLQTALHVWAASPGAGAAGAGDELMRPLRAIAAQVGSADSDDEMHSYLFPAGMPERVRTTDLLRAFRHAAAREQRSLVRLASLAPVFGAHGTLIEHELAGRAVLVVRLWVIALKWYALAAGRAGNTHARSFHALTEKWKRVEGQMKLCIDA</sequence>
<dbReference type="KEGG" id="samy:DB32_002267"/>
<dbReference type="Proteomes" id="UP000034883">
    <property type="component" value="Chromosome"/>
</dbReference>
<name>A0A0F6W1I2_9BACT</name>
<evidence type="ECO:0000313" key="1">
    <source>
        <dbReference type="EMBL" id="AKF05118.1"/>
    </source>
</evidence>
<dbReference type="EMBL" id="CP011125">
    <property type="protein sequence ID" value="AKF05118.1"/>
    <property type="molecule type" value="Genomic_DNA"/>
</dbReference>
<dbReference type="RefSeq" id="WP_053232389.1">
    <property type="nucleotide sequence ID" value="NZ_CP011125.1"/>
</dbReference>
<gene>
    <name evidence="1" type="ORF">DB32_002267</name>
</gene>
<dbReference type="STRING" id="927083.DB32_002267"/>
<evidence type="ECO:0000313" key="2">
    <source>
        <dbReference type="Proteomes" id="UP000034883"/>
    </source>
</evidence>